<reference evidence="1 2" key="1">
    <citation type="submission" date="2019-08" db="EMBL/GenBank/DDBJ databases">
        <title>A chromosome-level genome assembly, high-density linkage maps, and genome scans reveal the genomic architecture of hybrid incompatibilities underlying speciation via character displacement in darters (Percidae: Etheostominae).</title>
        <authorList>
            <person name="Moran R.L."/>
            <person name="Catchen J.M."/>
            <person name="Fuller R.C."/>
        </authorList>
    </citation>
    <scope>NUCLEOTIDE SEQUENCE [LARGE SCALE GENOMIC DNA]</scope>
    <source>
        <strain evidence="1">EspeVRDwgs_2016</strain>
        <tissue evidence="1">Muscle</tissue>
    </source>
</reference>
<sequence length="54" mass="6485">MCFLCLFSFVVFFFCMVYRIPGFGDKQCLFFSWVLSFKLVLRTGFGSHKKQKLW</sequence>
<comment type="caution">
    <text evidence="1">The sequence shown here is derived from an EMBL/GenBank/DDBJ whole genome shotgun (WGS) entry which is preliminary data.</text>
</comment>
<dbReference type="Proteomes" id="UP000327493">
    <property type="component" value="Chromosome 22"/>
</dbReference>
<name>A0A5J5CJG1_9PERO</name>
<protein>
    <submittedName>
        <fullName evidence="1">Uncharacterized protein</fullName>
    </submittedName>
</protein>
<keyword evidence="2" id="KW-1185">Reference proteome</keyword>
<proteinExistence type="predicted"/>
<dbReference type="AlphaFoldDB" id="A0A5J5CJG1"/>
<evidence type="ECO:0000313" key="2">
    <source>
        <dbReference type="Proteomes" id="UP000327493"/>
    </source>
</evidence>
<accession>A0A5J5CJG1</accession>
<organism evidence="1 2">
    <name type="scientific">Etheostoma spectabile</name>
    <name type="common">orangethroat darter</name>
    <dbReference type="NCBI Taxonomy" id="54343"/>
    <lineage>
        <taxon>Eukaryota</taxon>
        <taxon>Metazoa</taxon>
        <taxon>Chordata</taxon>
        <taxon>Craniata</taxon>
        <taxon>Vertebrata</taxon>
        <taxon>Euteleostomi</taxon>
        <taxon>Actinopterygii</taxon>
        <taxon>Neopterygii</taxon>
        <taxon>Teleostei</taxon>
        <taxon>Neoteleostei</taxon>
        <taxon>Acanthomorphata</taxon>
        <taxon>Eupercaria</taxon>
        <taxon>Perciformes</taxon>
        <taxon>Percoidei</taxon>
        <taxon>Percidae</taxon>
        <taxon>Etheostomatinae</taxon>
        <taxon>Etheostoma</taxon>
    </lineage>
</organism>
<gene>
    <name evidence="1" type="ORF">FQN60_013787</name>
</gene>
<dbReference type="EMBL" id="VOFY01000022">
    <property type="protein sequence ID" value="KAA8580829.1"/>
    <property type="molecule type" value="Genomic_DNA"/>
</dbReference>
<evidence type="ECO:0000313" key="1">
    <source>
        <dbReference type="EMBL" id="KAA8580829.1"/>
    </source>
</evidence>